<feature type="domain" description="N-acetylmuramoyl-L-alanine amidase" evidence="1">
    <location>
        <begin position="29"/>
        <end position="161"/>
    </location>
</feature>
<evidence type="ECO:0000313" key="2">
    <source>
        <dbReference type="EMBL" id="RJF89775.1"/>
    </source>
</evidence>
<dbReference type="GO" id="GO:0008745">
    <property type="term" value="F:N-acetylmuramoyl-L-alanine amidase activity"/>
    <property type="evidence" value="ECO:0007669"/>
    <property type="project" value="InterPro"/>
</dbReference>
<dbReference type="AlphaFoldDB" id="A0A418WIE6"/>
<reference evidence="2 3" key="1">
    <citation type="submission" date="2018-09" db="EMBL/GenBank/DDBJ databases">
        <authorList>
            <person name="Zhu H."/>
        </authorList>
    </citation>
    <scope>NUCLEOTIDE SEQUENCE [LARGE SCALE GENOMIC DNA]</scope>
    <source>
        <strain evidence="2 3">K1W22B-8</strain>
    </source>
</reference>
<comment type="caution">
    <text evidence="2">The sequence shown here is derived from an EMBL/GenBank/DDBJ whole genome shotgun (WGS) entry which is preliminary data.</text>
</comment>
<dbReference type="Proteomes" id="UP000284605">
    <property type="component" value="Unassembled WGS sequence"/>
</dbReference>
<dbReference type="EMBL" id="QYUK01000011">
    <property type="protein sequence ID" value="RJF89775.1"/>
    <property type="molecule type" value="Genomic_DNA"/>
</dbReference>
<sequence length="195" mass="21619">MSWKGIVGESFTQSTFDNYCHQLKWINWRPNFITLHNTAIPSLAQRPNGFKKSHMANLEAYYRDQKGWKAGPHLFIDDLAIWVFTPLTVSGTHSPSWNKVSIGAEMLGDFETESFSSGRGLKVRKNTVAAIATLSAILGLDTSAMKLHYEDPLTDHACPGKNVRKQEVIDEVNQLIVERHAGDHDAAGLGNVLSG</sequence>
<dbReference type="RefSeq" id="WP_119781986.1">
    <property type="nucleotide sequence ID" value="NZ_QYUK01000011.1"/>
</dbReference>
<dbReference type="CDD" id="cd06583">
    <property type="entry name" value="PGRP"/>
    <property type="match status" value="1"/>
</dbReference>
<accession>A0A418WIE6</accession>
<gene>
    <name evidence="2" type="ORF">D3874_24710</name>
</gene>
<proteinExistence type="predicted"/>
<dbReference type="Pfam" id="PF01510">
    <property type="entry name" value="Amidase_2"/>
    <property type="match status" value="1"/>
</dbReference>
<organism evidence="2 3">
    <name type="scientific">Oleomonas cavernae</name>
    <dbReference type="NCBI Taxonomy" id="2320859"/>
    <lineage>
        <taxon>Bacteria</taxon>
        <taxon>Pseudomonadati</taxon>
        <taxon>Pseudomonadota</taxon>
        <taxon>Alphaproteobacteria</taxon>
        <taxon>Acetobacterales</taxon>
        <taxon>Acetobacteraceae</taxon>
        <taxon>Oleomonas</taxon>
    </lineage>
</organism>
<evidence type="ECO:0000313" key="3">
    <source>
        <dbReference type="Proteomes" id="UP000284605"/>
    </source>
</evidence>
<keyword evidence="3" id="KW-1185">Reference proteome</keyword>
<dbReference type="OrthoDB" id="8858683at2"/>
<dbReference type="InterPro" id="IPR036505">
    <property type="entry name" value="Amidase/PGRP_sf"/>
</dbReference>
<dbReference type="GO" id="GO:0009253">
    <property type="term" value="P:peptidoglycan catabolic process"/>
    <property type="evidence" value="ECO:0007669"/>
    <property type="project" value="InterPro"/>
</dbReference>
<name>A0A418WIE6_9PROT</name>
<protein>
    <submittedName>
        <fullName evidence="2">N-acetylmuramoyl-L-alanine amidase</fullName>
    </submittedName>
</protein>
<dbReference type="InterPro" id="IPR002502">
    <property type="entry name" value="Amidase_domain"/>
</dbReference>
<evidence type="ECO:0000259" key="1">
    <source>
        <dbReference type="Pfam" id="PF01510"/>
    </source>
</evidence>
<dbReference type="SUPFAM" id="SSF55846">
    <property type="entry name" value="N-acetylmuramoyl-L-alanine amidase-like"/>
    <property type="match status" value="1"/>
</dbReference>
<dbReference type="Gene3D" id="3.40.80.10">
    <property type="entry name" value="Peptidoglycan recognition protein-like"/>
    <property type="match status" value="1"/>
</dbReference>